<feature type="region of interest" description="Disordered" evidence="1">
    <location>
        <begin position="1"/>
        <end position="33"/>
    </location>
</feature>
<evidence type="ECO:0000256" key="1">
    <source>
        <dbReference type="SAM" id="MobiDB-lite"/>
    </source>
</evidence>
<evidence type="ECO:0000313" key="3">
    <source>
        <dbReference type="Proteomes" id="UP000729402"/>
    </source>
</evidence>
<proteinExistence type="predicted"/>
<evidence type="ECO:0000313" key="2">
    <source>
        <dbReference type="EMBL" id="KAG8076346.1"/>
    </source>
</evidence>
<keyword evidence="3" id="KW-1185">Reference proteome</keyword>
<sequence>MPKRSRPPKSALPCSRRPWLPSSPPEASQPCTAATSLTPLPAVAPPVLTALPGGSPSTCFCRRNRMREREA</sequence>
<gene>
    <name evidence="2" type="ORF">GUJ93_ZPchr0006g43607</name>
</gene>
<protein>
    <submittedName>
        <fullName evidence="2">Uncharacterized protein</fullName>
    </submittedName>
</protein>
<reference evidence="2" key="1">
    <citation type="journal article" date="2021" name="bioRxiv">
        <title>Whole Genome Assembly and Annotation of Northern Wild Rice, Zizania palustris L., Supports a Whole Genome Duplication in the Zizania Genus.</title>
        <authorList>
            <person name="Haas M."/>
            <person name="Kono T."/>
            <person name="Macchietto M."/>
            <person name="Millas R."/>
            <person name="McGilp L."/>
            <person name="Shao M."/>
            <person name="Duquette J."/>
            <person name="Hirsch C.N."/>
            <person name="Kimball J."/>
        </authorList>
    </citation>
    <scope>NUCLEOTIDE SEQUENCE</scope>
    <source>
        <tissue evidence="2">Fresh leaf tissue</tissue>
    </source>
</reference>
<comment type="caution">
    <text evidence="2">The sequence shown here is derived from an EMBL/GenBank/DDBJ whole genome shotgun (WGS) entry which is preliminary data.</text>
</comment>
<feature type="compositionally biased region" description="Basic residues" evidence="1">
    <location>
        <begin position="62"/>
        <end position="71"/>
    </location>
</feature>
<accession>A0A8J5SHI1</accession>
<reference evidence="2" key="2">
    <citation type="submission" date="2021-02" db="EMBL/GenBank/DDBJ databases">
        <authorList>
            <person name="Kimball J.A."/>
            <person name="Haas M.W."/>
            <person name="Macchietto M."/>
            <person name="Kono T."/>
            <person name="Duquette J."/>
            <person name="Shao M."/>
        </authorList>
    </citation>
    <scope>NUCLEOTIDE SEQUENCE</scope>
    <source>
        <tissue evidence="2">Fresh leaf tissue</tissue>
    </source>
</reference>
<organism evidence="2 3">
    <name type="scientific">Zizania palustris</name>
    <name type="common">Northern wild rice</name>
    <dbReference type="NCBI Taxonomy" id="103762"/>
    <lineage>
        <taxon>Eukaryota</taxon>
        <taxon>Viridiplantae</taxon>
        <taxon>Streptophyta</taxon>
        <taxon>Embryophyta</taxon>
        <taxon>Tracheophyta</taxon>
        <taxon>Spermatophyta</taxon>
        <taxon>Magnoliopsida</taxon>
        <taxon>Liliopsida</taxon>
        <taxon>Poales</taxon>
        <taxon>Poaceae</taxon>
        <taxon>BOP clade</taxon>
        <taxon>Oryzoideae</taxon>
        <taxon>Oryzeae</taxon>
        <taxon>Zizaniinae</taxon>
        <taxon>Zizania</taxon>
    </lineage>
</organism>
<dbReference type="AlphaFoldDB" id="A0A8J5SHI1"/>
<dbReference type="Proteomes" id="UP000729402">
    <property type="component" value="Unassembled WGS sequence"/>
</dbReference>
<dbReference type="EMBL" id="JAAALK010000283">
    <property type="protein sequence ID" value="KAG8076346.1"/>
    <property type="molecule type" value="Genomic_DNA"/>
</dbReference>
<name>A0A8J5SHI1_ZIZPA</name>
<feature type="region of interest" description="Disordered" evidence="1">
    <location>
        <begin position="47"/>
        <end position="71"/>
    </location>
</feature>